<proteinExistence type="predicted"/>
<dbReference type="RefSeq" id="WP_339096721.1">
    <property type="nucleotide sequence ID" value="NZ_CP149782.1"/>
</dbReference>
<gene>
    <name evidence="3" type="ORF">WDJ50_04885</name>
</gene>
<feature type="domain" description="SCP" evidence="2">
    <location>
        <begin position="475"/>
        <end position="600"/>
    </location>
</feature>
<keyword evidence="1" id="KW-0732">Signal</keyword>
<dbReference type="InterPro" id="IPR035940">
    <property type="entry name" value="CAP_sf"/>
</dbReference>
<name>A0AAU6Q485_9DEIO</name>
<reference evidence="3" key="1">
    <citation type="submission" date="2024-03" db="EMBL/GenBank/DDBJ databases">
        <title>Deinococcus weizhi sp. nov., isolated from human skin.</title>
        <authorList>
            <person name="Wei Z."/>
            <person name="Tian F."/>
            <person name="Yang C."/>
            <person name="Xin L.T."/>
            <person name="Wen Z.J."/>
            <person name="Lan K.C."/>
            <person name="Yu L."/>
            <person name="Zhe W."/>
            <person name="Dan F.D."/>
            <person name="Jun W."/>
            <person name="Rui Z."/>
            <person name="Yong X.J."/>
            <person name="Ting Y."/>
            <person name="Wei X."/>
            <person name="Xu Z.G."/>
            <person name="Xin Z."/>
            <person name="Dong F.G."/>
            <person name="Ni X.M."/>
            <person name="Zheng M.G."/>
            <person name="Chun Y."/>
            <person name="Qian W.X."/>
        </authorList>
    </citation>
    <scope>NUCLEOTIDE SEQUENCE</scope>
    <source>
        <strain evidence="3">VB142</strain>
    </source>
</reference>
<feature type="signal peptide" evidence="1">
    <location>
        <begin position="1"/>
        <end position="19"/>
    </location>
</feature>
<dbReference type="EMBL" id="CP149782">
    <property type="protein sequence ID" value="WYF45465.1"/>
    <property type="molecule type" value="Genomic_DNA"/>
</dbReference>
<dbReference type="SUPFAM" id="SSF55797">
    <property type="entry name" value="PR-1-like"/>
    <property type="match status" value="1"/>
</dbReference>
<evidence type="ECO:0000256" key="1">
    <source>
        <dbReference type="SAM" id="SignalP"/>
    </source>
</evidence>
<accession>A0AAU6Q485</accession>
<dbReference type="PANTHER" id="PTHR31157">
    <property type="entry name" value="SCP DOMAIN-CONTAINING PROTEIN"/>
    <property type="match status" value="1"/>
</dbReference>
<feature type="chain" id="PRO_5043369107" evidence="1">
    <location>
        <begin position="20"/>
        <end position="606"/>
    </location>
</feature>
<organism evidence="3">
    <name type="scientific">Deinococcus sp. VB142</name>
    <dbReference type="NCBI Taxonomy" id="3112952"/>
    <lineage>
        <taxon>Bacteria</taxon>
        <taxon>Thermotogati</taxon>
        <taxon>Deinococcota</taxon>
        <taxon>Deinococci</taxon>
        <taxon>Deinococcales</taxon>
        <taxon>Deinococcaceae</taxon>
        <taxon>Deinococcus</taxon>
    </lineage>
</organism>
<evidence type="ECO:0000259" key="2">
    <source>
        <dbReference type="Pfam" id="PF00188"/>
    </source>
</evidence>
<evidence type="ECO:0000313" key="3">
    <source>
        <dbReference type="EMBL" id="WYF45465.1"/>
    </source>
</evidence>
<dbReference type="PROSITE" id="PS51257">
    <property type="entry name" value="PROKAR_LIPOPROTEIN"/>
    <property type="match status" value="1"/>
</dbReference>
<protein>
    <submittedName>
        <fullName evidence="3">CAP domain-containing protein</fullName>
    </submittedName>
</protein>
<dbReference type="CDD" id="cd05379">
    <property type="entry name" value="CAP_bacterial"/>
    <property type="match status" value="1"/>
</dbReference>
<dbReference type="InterPro" id="IPR014044">
    <property type="entry name" value="CAP_dom"/>
</dbReference>
<dbReference type="Gene3D" id="3.40.33.10">
    <property type="entry name" value="CAP"/>
    <property type="match status" value="1"/>
</dbReference>
<dbReference type="Pfam" id="PF00188">
    <property type="entry name" value="CAP"/>
    <property type="match status" value="1"/>
</dbReference>
<dbReference type="PANTHER" id="PTHR31157:SF1">
    <property type="entry name" value="SCP DOMAIN-CONTAINING PROTEIN"/>
    <property type="match status" value="1"/>
</dbReference>
<dbReference type="AlphaFoldDB" id="A0AAU6Q485"/>
<sequence>MPACRPALSLARRPMLALALCGWLSACGGSPQAPVPTAPQPTPRSATPAPTPTLALSQTAVALRSGEAVSLKVTTSARPDRVDISGVPAGLTAQLESDTLRLQAQDTAPGQYTLTLTGVWGQVQSRASVQVTVSAPASAPVPTPVPLPAPVPTPAPTPTPVAPDFSLSLPAQVTLMQGQGQAVALTLSRSAGLSGDIQLSAVSAPAQLRVGLSGEVLNVDAAQAPAGRYVVTVVGTAAGLARQGQMVVDVTEQPAQVSAVNVSADVSTLQAGDVTTLRSSVSGSGAYNPAVRWQVQSSAGVQATLQEAGDGTARLSVASTSAAGQVRVLVSSVQDASRSAELVLTVKAAPQTVSVSVPQGGVSLNTGGSSVLSYQGSVRSVELATTPLISRAELQNVTAQGGEVRLTSGTQSGSGTVSLTFNMTDGSRHVLSFPVQVTVPTPPAPAPAPTPAPSSGYVWYPESDRSADAAELEVLRLTNDIRAKGATCGGTAYAPAPPLKWNDRLAHAARNHALDMGKRSYFEHTTPEGVRFSERVTAAGYAWQTVGENIAAGYATPASVVDGWLKSPGHCVNLMNPAFTELGVGRAQVSGSPYSLYWGQSFGAPQ</sequence>